<gene>
    <name evidence="3" type="ORF">IPF40_09605</name>
</gene>
<dbReference type="InterPro" id="IPR012347">
    <property type="entry name" value="Ferritin-like"/>
</dbReference>
<keyword evidence="1" id="KW-0732">Signal</keyword>
<dbReference type="PROSITE" id="PS51257">
    <property type="entry name" value="PROKAR_LIPOPROTEIN"/>
    <property type="match status" value="1"/>
</dbReference>
<dbReference type="AlphaFoldDB" id="A0A935CDV8"/>
<reference evidence="3 4" key="1">
    <citation type="submission" date="2020-10" db="EMBL/GenBank/DDBJ databases">
        <title>Connecting structure to function with the recovery of over 1000 high-quality activated sludge metagenome-assembled genomes encoding full-length rRNA genes using long-read sequencing.</title>
        <authorList>
            <person name="Singleton C.M."/>
            <person name="Petriglieri F."/>
            <person name="Kristensen J.M."/>
            <person name="Kirkegaard R.H."/>
            <person name="Michaelsen T.Y."/>
            <person name="Andersen M.H."/>
            <person name="Karst S.M."/>
            <person name="Dueholm M.S."/>
            <person name="Nielsen P.H."/>
            <person name="Albertsen M."/>
        </authorList>
    </citation>
    <scope>NUCLEOTIDE SEQUENCE [LARGE SCALE GENOMIC DNA]</scope>
    <source>
        <strain evidence="3">AalE_18-Q3-R2-46_BAT3C.188</strain>
    </source>
</reference>
<comment type="caution">
    <text evidence="3">The sequence shown here is derived from an EMBL/GenBank/DDBJ whole genome shotgun (WGS) entry which is preliminary data.</text>
</comment>
<feature type="domain" description="DUF305" evidence="2">
    <location>
        <begin position="52"/>
        <end position="194"/>
    </location>
</feature>
<dbReference type="InterPro" id="IPR005183">
    <property type="entry name" value="DUF305_CopM-like"/>
</dbReference>
<dbReference type="Pfam" id="PF03713">
    <property type="entry name" value="DUF305"/>
    <property type="match status" value="1"/>
</dbReference>
<sequence>MRVIRGALLAALLGVVSGCGATAGGSPPTSGSATGAGLSSTATSTYSSRGADILFAQMTLLHHEQTVTLADLATTKAGIRSEVRELARDVRAIEEPDIAVLRAWLLEWNAPERLNVHSGHPMKGILLDVEMAGMEALDGAAFESAWLVRMIAHQDGAAEFAGSVVRRTGDDRVRTMARRVIQTMPAQVVQLQALR</sequence>
<evidence type="ECO:0000256" key="1">
    <source>
        <dbReference type="SAM" id="SignalP"/>
    </source>
</evidence>
<organism evidence="3 4">
    <name type="scientific">Candidatus Phosphoribacter hodrii</name>
    <dbReference type="NCBI Taxonomy" id="2953743"/>
    <lineage>
        <taxon>Bacteria</taxon>
        <taxon>Bacillati</taxon>
        <taxon>Actinomycetota</taxon>
        <taxon>Actinomycetes</taxon>
        <taxon>Micrococcales</taxon>
        <taxon>Dermatophilaceae</taxon>
        <taxon>Candidatus Phosphoribacter</taxon>
    </lineage>
</organism>
<feature type="signal peptide" evidence="1">
    <location>
        <begin position="1"/>
        <end position="21"/>
    </location>
</feature>
<protein>
    <submittedName>
        <fullName evidence="3">DUF305 domain-containing protein</fullName>
    </submittedName>
</protein>
<dbReference type="Gene3D" id="1.20.1260.10">
    <property type="match status" value="1"/>
</dbReference>
<name>A0A935CDV8_9MICO</name>
<evidence type="ECO:0000313" key="4">
    <source>
        <dbReference type="Proteomes" id="UP000718281"/>
    </source>
</evidence>
<dbReference type="PANTHER" id="PTHR36933">
    <property type="entry name" value="SLL0788 PROTEIN"/>
    <property type="match status" value="1"/>
</dbReference>
<accession>A0A935CDV8</accession>
<dbReference type="Proteomes" id="UP000718281">
    <property type="component" value="Unassembled WGS sequence"/>
</dbReference>
<feature type="chain" id="PRO_5039615941" evidence="1">
    <location>
        <begin position="22"/>
        <end position="195"/>
    </location>
</feature>
<proteinExistence type="predicted"/>
<evidence type="ECO:0000313" key="3">
    <source>
        <dbReference type="EMBL" id="MBK6301279.1"/>
    </source>
</evidence>
<dbReference type="EMBL" id="JADIXZ010000004">
    <property type="protein sequence ID" value="MBK6301279.1"/>
    <property type="molecule type" value="Genomic_DNA"/>
</dbReference>
<evidence type="ECO:0000259" key="2">
    <source>
        <dbReference type="Pfam" id="PF03713"/>
    </source>
</evidence>
<dbReference type="PANTHER" id="PTHR36933:SF1">
    <property type="entry name" value="SLL0788 PROTEIN"/>
    <property type="match status" value="1"/>
</dbReference>